<name>A0A3S3A7B9_9NOCA</name>
<evidence type="ECO:0000256" key="1">
    <source>
        <dbReference type="ARBA" id="ARBA00022729"/>
    </source>
</evidence>
<evidence type="ECO:0000259" key="4">
    <source>
        <dbReference type="Pfam" id="PF26580"/>
    </source>
</evidence>
<keyword evidence="1 3" id="KW-0732">Signal</keyword>
<dbReference type="OrthoDB" id="4381452at2"/>
<dbReference type="EMBL" id="RKLN01000003">
    <property type="protein sequence ID" value="RVW03715.1"/>
    <property type="molecule type" value="Genomic_DNA"/>
</dbReference>
<feature type="chain" id="PRO_5038656161" evidence="3">
    <location>
        <begin position="22"/>
        <end position="156"/>
    </location>
</feature>
<feature type="signal peptide" evidence="3">
    <location>
        <begin position="1"/>
        <end position="21"/>
    </location>
</feature>
<accession>A0A3S3A7B9</accession>
<keyword evidence="6" id="KW-1185">Reference proteome</keyword>
<evidence type="ECO:0000313" key="5">
    <source>
        <dbReference type="EMBL" id="RVW03715.1"/>
    </source>
</evidence>
<dbReference type="Pfam" id="PF26580">
    <property type="entry name" value="Mtb12_C"/>
    <property type="match status" value="1"/>
</dbReference>
<feature type="domain" description="Low molecular weight antigen MTB12-like C-terminal" evidence="4">
    <location>
        <begin position="48"/>
        <end position="155"/>
    </location>
</feature>
<proteinExistence type="inferred from homology"/>
<dbReference type="PROSITE" id="PS51257">
    <property type="entry name" value="PROKAR_LIPOPROTEIN"/>
    <property type="match status" value="1"/>
</dbReference>
<gene>
    <name evidence="5" type="ORF">EF834_09110</name>
</gene>
<evidence type="ECO:0000313" key="6">
    <source>
        <dbReference type="Proteomes" id="UP000284333"/>
    </source>
</evidence>
<dbReference type="InterPro" id="IPR058644">
    <property type="entry name" value="Mtb12-like_C"/>
</dbReference>
<sequence length="156" mass="15832">MILRKPLVATGALVAVLGLSACGSDETSDEAATTTVAAASSAEVLQEQPSADVLQAQLATFFDPTVGVAERAAVTEYGDEQTAVLEQLGGVLSGYPLTAEVGEVTIDGDTVTAVTEITGPHGGAPIPVTFARVGGDWLISDDSTCEFLGMARLSCS</sequence>
<dbReference type="AlphaFoldDB" id="A0A3S3A7B9"/>
<protein>
    <submittedName>
        <fullName evidence="5">Nuclear transport factor 2 family protein</fullName>
    </submittedName>
</protein>
<comment type="caution">
    <text evidence="5">The sequence shown here is derived from an EMBL/GenBank/DDBJ whole genome shotgun (WGS) entry which is preliminary data.</text>
</comment>
<organism evidence="5 6">
    <name type="scientific">Rhodococcus spongiicola</name>
    <dbReference type="NCBI Taxonomy" id="2487352"/>
    <lineage>
        <taxon>Bacteria</taxon>
        <taxon>Bacillati</taxon>
        <taxon>Actinomycetota</taxon>
        <taxon>Actinomycetes</taxon>
        <taxon>Mycobacteriales</taxon>
        <taxon>Nocardiaceae</taxon>
        <taxon>Rhodococcus</taxon>
    </lineage>
</organism>
<comment type="similarity">
    <text evidence="2">Belongs to the MTB12 family.</text>
</comment>
<evidence type="ECO:0000256" key="2">
    <source>
        <dbReference type="ARBA" id="ARBA00093774"/>
    </source>
</evidence>
<dbReference type="Proteomes" id="UP000284333">
    <property type="component" value="Unassembled WGS sequence"/>
</dbReference>
<evidence type="ECO:0000256" key="3">
    <source>
        <dbReference type="SAM" id="SignalP"/>
    </source>
</evidence>
<reference evidence="5 6" key="1">
    <citation type="submission" date="2018-11" db="EMBL/GenBank/DDBJ databases">
        <title>Rhodococcus spongicola sp. nov. and Rhodococcus xishaensis sp. nov. from marine sponges.</title>
        <authorList>
            <person name="Li L."/>
            <person name="Lin H.W."/>
        </authorList>
    </citation>
    <scope>NUCLEOTIDE SEQUENCE [LARGE SCALE GENOMIC DNA]</scope>
    <source>
        <strain evidence="5 6">LHW50502</strain>
    </source>
</reference>